<evidence type="ECO:0000313" key="4">
    <source>
        <dbReference type="Proteomes" id="UP001597063"/>
    </source>
</evidence>
<sequence length="377" mass="39440">MEGLPGAVRSIRVSRVVVVVIGAGVYGAAVSASLVRRGARVVVVDGGAPASGTSGATFSWTNSCGKQPRVYHDLNVAGMEAHRRLAAEVPHGGWYHEGGNLEWAGTDAESEALRAKVAGVLEYGYAARWVDRAEVLRLEPDLDPAAVPDEAAFFPREGWIEPAPLVAHLLSSGAEVVRNDPVTGLDIEGGTVRAVRLASKRRLAADAVVNCAGPQAARIAGFAGLSLPMRNTRGVLVYTSPVAVAAARVLHTPRVDLRPDGAGRLLLHTGRTDGAVRVAEAGEITVEQSTVEEVLEAGRALYPGLRAATVESVRVGERPIPGDGLPVLGRAPGLPNLHFAVSHSGATLCLHAGDLVAAEVLGDDQSDTLAPFRFERF</sequence>
<reference evidence="4" key="1">
    <citation type="journal article" date="2019" name="Int. J. Syst. Evol. Microbiol.">
        <title>The Global Catalogue of Microorganisms (GCM) 10K type strain sequencing project: providing services to taxonomists for standard genome sequencing and annotation.</title>
        <authorList>
            <consortium name="The Broad Institute Genomics Platform"/>
            <consortium name="The Broad Institute Genome Sequencing Center for Infectious Disease"/>
            <person name="Wu L."/>
            <person name="Ma J."/>
        </authorList>
    </citation>
    <scope>NUCLEOTIDE SEQUENCE [LARGE SCALE GENOMIC DNA]</scope>
    <source>
        <strain evidence="4">JCM 9371</strain>
    </source>
</reference>
<accession>A0ABW2XGV7</accession>
<dbReference type="Pfam" id="PF01266">
    <property type="entry name" value="DAO"/>
    <property type="match status" value="1"/>
</dbReference>
<dbReference type="InterPro" id="IPR006076">
    <property type="entry name" value="FAD-dep_OxRdtase"/>
</dbReference>
<evidence type="ECO:0000256" key="1">
    <source>
        <dbReference type="ARBA" id="ARBA00023002"/>
    </source>
</evidence>
<keyword evidence="1 3" id="KW-0560">Oxidoreductase</keyword>
<dbReference type="GO" id="GO:0016491">
    <property type="term" value="F:oxidoreductase activity"/>
    <property type="evidence" value="ECO:0007669"/>
    <property type="project" value="UniProtKB-KW"/>
</dbReference>
<evidence type="ECO:0000259" key="2">
    <source>
        <dbReference type="Pfam" id="PF01266"/>
    </source>
</evidence>
<organism evidence="3 4">
    <name type="scientific">Actinomadura fibrosa</name>
    <dbReference type="NCBI Taxonomy" id="111802"/>
    <lineage>
        <taxon>Bacteria</taxon>
        <taxon>Bacillati</taxon>
        <taxon>Actinomycetota</taxon>
        <taxon>Actinomycetes</taxon>
        <taxon>Streptosporangiales</taxon>
        <taxon>Thermomonosporaceae</taxon>
        <taxon>Actinomadura</taxon>
    </lineage>
</organism>
<dbReference type="EC" id="1.-.-.-" evidence="3"/>
<dbReference type="RefSeq" id="WP_306440701.1">
    <property type="nucleotide sequence ID" value="NZ_CAACUY010000288.1"/>
</dbReference>
<dbReference type="PANTHER" id="PTHR13847:SF289">
    <property type="entry name" value="GLYCINE OXIDASE"/>
    <property type="match status" value="1"/>
</dbReference>
<dbReference type="InterPro" id="IPR036188">
    <property type="entry name" value="FAD/NAD-bd_sf"/>
</dbReference>
<gene>
    <name evidence="3" type="ORF">ACFQZM_12110</name>
</gene>
<feature type="domain" description="FAD dependent oxidoreductase" evidence="2">
    <location>
        <begin position="18"/>
        <end position="358"/>
    </location>
</feature>
<name>A0ABW2XGV7_9ACTN</name>
<comment type="caution">
    <text evidence="3">The sequence shown here is derived from an EMBL/GenBank/DDBJ whole genome shotgun (WGS) entry which is preliminary data.</text>
</comment>
<dbReference type="Gene3D" id="3.30.9.10">
    <property type="entry name" value="D-Amino Acid Oxidase, subunit A, domain 2"/>
    <property type="match status" value="1"/>
</dbReference>
<dbReference type="Proteomes" id="UP001597063">
    <property type="component" value="Unassembled WGS sequence"/>
</dbReference>
<dbReference type="Gene3D" id="3.50.50.60">
    <property type="entry name" value="FAD/NAD(P)-binding domain"/>
    <property type="match status" value="1"/>
</dbReference>
<dbReference type="SUPFAM" id="SSF51905">
    <property type="entry name" value="FAD/NAD(P)-binding domain"/>
    <property type="match status" value="1"/>
</dbReference>
<keyword evidence="4" id="KW-1185">Reference proteome</keyword>
<dbReference type="EMBL" id="JBHTGP010000006">
    <property type="protein sequence ID" value="MFD0685244.1"/>
    <property type="molecule type" value="Genomic_DNA"/>
</dbReference>
<evidence type="ECO:0000313" key="3">
    <source>
        <dbReference type="EMBL" id="MFD0685244.1"/>
    </source>
</evidence>
<protein>
    <submittedName>
        <fullName evidence="3">NAD(P)/FAD-dependent oxidoreductase</fullName>
        <ecNumber evidence="3">1.-.-.-</ecNumber>
    </submittedName>
</protein>
<dbReference type="PANTHER" id="PTHR13847">
    <property type="entry name" value="SARCOSINE DEHYDROGENASE-RELATED"/>
    <property type="match status" value="1"/>
</dbReference>
<proteinExistence type="predicted"/>